<feature type="compositionally biased region" description="Acidic residues" evidence="1">
    <location>
        <begin position="161"/>
        <end position="170"/>
    </location>
</feature>
<feature type="region of interest" description="Disordered" evidence="1">
    <location>
        <begin position="124"/>
        <end position="205"/>
    </location>
</feature>
<gene>
    <name evidence="2" type="ORF">TSPGSL018_27951</name>
</gene>
<name>A0A061QR17_9CHLO</name>
<organism evidence="2">
    <name type="scientific">Tetraselmis sp. GSL018</name>
    <dbReference type="NCBI Taxonomy" id="582737"/>
    <lineage>
        <taxon>Eukaryota</taxon>
        <taxon>Viridiplantae</taxon>
        <taxon>Chlorophyta</taxon>
        <taxon>core chlorophytes</taxon>
        <taxon>Chlorodendrophyceae</taxon>
        <taxon>Chlorodendrales</taxon>
        <taxon>Chlorodendraceae</taxon>
        <taxon>Tetraselmis</taxon>
    </lineage>
</organism>
<feature type="non-terminal residue" evidence="2">
    <location>
        <position position="1"/>
    </location>
</feature>
<feature type="compositionally biased region" description="Acidic residues" evidence="1">
    <location>
        <begin position="141"/>
        <end position="151"/>
    </location>
</feature>
<reference evidence="2" key="1">
    <citation type="submission" date="2014-05" db="EMBL/GenBank/DDBJ databases">
        <title>The transcriptome of the halophilic microalga Tetraselmis sp. GSL018 isolated from the Great Salt Lake, Utah.</title>
        <authorList>
            <person name="Jinkerson R.E."/>
            <person name="D'Adamo S."/>
            <person name="Posewitz M.C."/>
        </authorList>
    </citation>
    <scope>NUCLEOTIDE SEQUENCE</scope>
    <source>
        <strain evidence="2">GSL018</strain>
    </source>
</reference>
<sequence length="371" mass="40463">SLSGVMGDKPTKKSLMQTKGKVKPGRSKSFTKHGKRDNQGAKLSGRSRTGTVKKSSQSRSGERAKKKRKTVQYLEVDSEVEEDVQQPKDSLNLEGVIIDEEMFLVDKIKKTVFSSADDGSGKLTKVGIWDPETETMKPLGEEPELQVEDEEKGASSHESDSEGTADLDSEDKDKPKETVSGSRRGTIGGAGFPFRVDDDNDHCETSPEAYADVEAILGRLAELMGKSRETLSVYDPFYCTGRAVENLGKFGFENVYNKCEDFYAGGAGAASRRCGDKPALQRRPCGGDHTFLLQAGQAVAPPAPELRLPEGLLRAGPEVRSPTCHAVLHRSNSKVLLLVAEGTLALKPKGPRRRQNFTVCQFLVLPPRSLH</sequence>
<proteinExistence type="predicted"/>
<dbReference type="AlphaFoldDB" id="A0A061QR17"/>
<feature type="region of interest" description="Disordered" evidence="1">
    <location>
        <begin position="1"/>
        <end position="72"/>
    </location>
</feature>
<evidence type="ECO:0000256" key="1">
    <source>
        <dbReference type="SAM" id="MobiDB-lite"/>
    </source>
</evidence>
<protein>
    <submittedName>
        <fullName evidence="2">Uncharacterized protein</fullName>
    </submittedName>
</protein>
<evidence type="ECO:0000313" key="2">
    <source>
        <dbReference type="EMBL" id="JAC60816.1"/>
    </source>
</evidence>
<dbReference type="PANTHER" id="PTHR39444:SF3">
    <property type="entry name" value="SITE-SPECIFIC DNA-METHYLTRANSFERASE (ADENINE-SPECIFIC)"/>
    <property type="match status" value="1"/>
</dbReference>
<dbReference type="PANTHER" id="PTHR39444">
    <property type="entry name" value="SITE-SPECIFIC DNA-METHYLTRANSFERASE (ADENINE-SPECIFIC)"/>
    <property type="match status" value="1"/>
</dbReference>
<accession>A0A061QR17</accession>
<dbReference type="EMBL" id="GBEZ01026391">
    <property type="protein sequence ID" value="JAC60816.1"/>
    <property type="molecule type" value="Transcribed_RNA"/>
</dbReference>
<feature type="compositionally biased region" description="Polar residues" evidence="1">
    <location>
        <begin position="46"/>
        <end position="59"/>
    </location>
</feature>
<feature type="compositionally biased region" description="Basic residues" evidence="1">
    <location>
        <begin position="20"/>
        <end position="35"/>
    </location>
</feature>